<feature type="compositionally biased region" description="Low complexity" evidence="8">
    <location>
        <begin position="152"/>
        <end position="162"/>
    </location>
</feature>
<evidence type="ECO:0000313" key="12">
    <source>
        <dbReference type="Proteomes" id="UP000800041"/>
    </source>
</evidence>
<dbReference type="PROSITE" id="PS51322">
    <property type="entry name" value="UEV"/>
    <property type="match status" value="1"/>
</dbReference>
<evidence type="ECO:0000256" key="1">
    <source>
        <dbReference type="ARBA" id="ARBA00004177"/>
    </source>
</evidence>
<dbReference type="Pfam" id="PF09454">
    <property type="entry name" value="Vps23_core"/>
    <property type="match status" value="1"/>
</dbReference>
<dbReference type="Pfam" id="PF05743">
    <property type="entry name" value="UEV"/>
    <property type="match status" value="1"/>
</dbReference>
<evidence type="ECO:0000256" key="7">
    <source>
        <dbReference type="PROSITE-ProRule" id="PRU00644"/>
    </source>
</evidence>
<dbReference type="GO" id="GO:0043162">
    <property type="term" value="P:ubiquitin-dependent protein catabolic process via the multivesicular body sorting pathway"/>
    <property type="evidence" value="ECO:0007669"/>
    <property type="project" value="UniProtKB-ARBA"/>
</dbReference>
<evidence type="ECO:0000313" key="11">
    <source>
        <dbReference type="EMBL" id="KAF1986432.1"/>
    </source>
</evidence>
<dbReference type="InterPro" id="IPR037202">
    <property type="entry name" value="ESCRT_assembly_dom"/>
</dbReference>
<dbReference type="CDD" id="cd11685">
    <property type="entry name" value="UEV_TSG101-like"/>
    <property type="match status" value="1"/>
</dbReference>
<dbReference type="AlphaFoldDB" id="A0A6G1H048"/>
<dbReference type="InterPro" id="IPR016135">
    <property type="entry name" value="UBQ-conjugating_enzyme/RWD"/>
</dbReference>
<dbReference type="Gene3D" id="3.10.110.10">
    <property type="entry name" value="Ubiquitin Conjugating Enzyme"/>
    <property type="match status" value="1"/>
</dbReference>
<comment type="subcellular location">
    <subcellularLocation>
        <location evidence="1">Endosome</location>
    </subcellularLocation>
</comment>
<dbReference type="GO" id="GO:0043130">
    <property type="term" value="F:ubiquitin binding"/>
    <property type="evidence" value="ECO:0007669"/>
    <property type="project" value="TreeGrafter"/>
</dbReference>
<evidence type="ECO:0000256" key="4">
    <source>
        <dbReference type="ARBA" id="ARBA00022753"/>
    </source>
</evidence>
<dbReference type="PANTHER" id="PTHR23306:SF3">
    <property type="entry name" value="TUMOR SUPPRESSOR PROTEIN 101"/>
    <property type="match status" value="1"/>
</dbReference>
<gene>
    <name evidence="11" type="ORF">K402DRAFT_355830</name>
</gene>
<keyword evidence="4" id="KW-0967">Endosome</keyword>
<evidence type="ECO:0000259" key="10">
    <source>
        <dbReference type="PROSITE" id="PS51322"/>
    </source>
</evidence>
<keyword evidence="6" id="KW-0175">Coiled coil</keyword>
<dbReference type="PROSITE" id="PS51312">
    <property type="entry name" value="SB"/>
    <property type="match status" value="1"/>
</dbReference>
<keyword evidence="3 7" id="KW-0813">Transport</keyword>
<dbReference type="SUPFAM" id="SSF54495">
    <property type="entry name" value="UBC-like"/>
    <property type="match status" value="1"/>
</dbReference>
<comment type="similarity">
    <text evidence="2">Belongs to the ubiquitin-conjugating enzyme family. UEV subfamily.</text>
</comment>
<feature type="compositionally biased region" description="Polar residues" evidence="8">
    <location>
        <begin position="208"/>
        <end position="221"/>
    </location>
</feature>
<evidence type="ECO:0000256" key="8">
    <source>
        <dbReference type="SAM" id="MobiDB-lite"/>
    </source>
</evidence>
<dbReference type="InterPro" id="IPR017916">
    <property type="entry name" value="SB_dom"/>
</dbReference>
<dbReference type="Gene3D" id="6.10.140.820">
    <property type="match status" value="1"/>
</dbReference>
<keyword evidence="5 7" id="KW-0653">Protein transport</keyword>
<evidence type="ECO:0000256" key="5">
    <source>
        <dbReference type="ARBA" id="ARBA00022927"/>
    </source>
</evidence>
<feature type="compositionally biased region" description="Pro residues" evidence="8">
    <location>
        <begin position="344"/>
        <end position="371"/>
    </location>
</feature>
<name>A0A6G1H048_9PEZI</name>
<dbReference type="Proteomes" id="UP000800041">
    <property type="component" value="Unassembled WGS sequence"/>
</dbReference>
<proteinExistence type="inferred from homology"/>
<protein>
    <submittedName>
        <fullName evidence="11">UEV-domain-containing protein</fullName>
    </submittedName>
</protein>
<dbReference type="GO" id="GO:0006886">
    <property type="term" value="P:intracellular protein transport"/>
    <property type="evidence" value="ECO:0007669"/>
    <property type="project" value="UniProtKB-ARBA"/>
</dbReference>
<evidence type="ECO:0000259" key="9">
    <source>
        <dbReference type="PROSITE" id="PS51312"/>
    </source>
</evidence>
<sequence length="573" mass="62586">MSAVPEKVLNWLYSVLTSEYHDVNRTYSDVAEALSHYPSLAPRTEVYTYENGASALLLLVSGTLPVVFRGTTYRFPVAIWVPHAYPHDSPMIYVTPAQGMAVKAGQHVSGEGRVYHPYLAQWARYWDKSSILDFLGVLRGVFAKEPPVVSKQQHQQPPVAEQAPPPLPPPPEEWRRSVRSPQMDASANGSPSASGPPPLPPKGDGGPRNQQISPNYNSQDQGPPLPPIPPHASDQQYISRQSWQTGPQPSPQQPHMPQRQSSLRTSAHAYPPQQPLNQFSPQQRAQFSHELESPVSPITPDGQPGRSSYQHQQIPPQPNQQYNSPDDRYRARPPGPPQQQYQQPYPPHQPSPHPITSPPHPQYQQPPPPQTRQPTIDLLSSPLDVTLPSQSSAPTDIPAPPIPPNPEKDALLTALSTSLVALSSQTVQANQSALPALQAQNEALHTAHARLTAELDQLNHLEASLASNEAILSTAMASADAVIASVRSGGVRVPDIDEVLTATSVVAGQLYAVAAEERACREARAVLARALDQGRVGLDAFVRQTRQVAREEFLRKAVGRKAARGMGLEEGWR</sequence>
<feature type="domain" description="UEV" evidence="10">
    <location>
        <begin position="7"/>
        <end position="152"/>
    </location>
</feature>
<reference evidence="11" key="1">
    <citation type="journal article" date="2020" name="Stud. Mycol.">
        <title>101 Dothideomycetes genomes: a test case for predicting lifestyles and emergence of pathogens.</title>
        <authorList>
            <person name="Haridas S."/>
            <person name="Albert R."/>
            <person name="Binder M."/>
            <person name="Bloem J."/>
            <person name="Labutti K."/>
            <person name="Salamov A."/>
            <person name="Andreopoulos B."/>
            <person name="Baker S."/>
            <person name="Barry K."/>
            <person name="Bills G."/>
            <person name="Bluhm B."/>
            <person name="Cannon C."/>
            <person name="Castanera R."/>
            <person name="Culley D."/>
            <person name="Daum C."/>
            <person name="Ezra D."/>
            <person name="Gonzalez J."/>
            <person name="Henrissat B."/>
            <person name="Kuo A."/>
            <person name="Liang C."/>
            <person name="Lipzen A."/>
            <person name="Lutzoni F."/>
            <person name="Magnuson J."/>
            <person name="Mondo S."/>
            <person name="Nolan M."/>
            <person name="Ohm R."/>
            <person name="Pangilinan J."/>
            <person name="Park H.-J."/>
            <person name="Ramirez L."/>
            <person name="Alfaro M."/>
            <person name="Sun H."/>
            <person name="Tritt A."/>
            <person name="Yoshinaga Y."/>
            <person name="Zwiers L.-H."/>
            <person name="Turgeon B."/>
            <person name="Goodwin S."/>
            <person name="Spatafora J."/>
            <person name="Crous P."/>
            <person name="Grigoriev I."/>
        </authorList>
    </citation>
    <scope>NUCLEOTIDE SEQUENCE</scope>
    <source>
        <strain evidence="11">CBS 113979</strain>
    </source>
</reference>
<dbReference type="InterPro" id="IPR008883">
    <property type="entry name" value="UEV_N"/>
</dbReference>
<dbReference type="OrthoDB" id="306304at2759"/>
<accession>A0A6G1H048</accession>
<dbReference type="GO" id="GO:0072666">
    <property type="term" value="P:establishment of protein localization to vacuole"/>
    <property type="evidence" value="ECO:0007669"/>
    <property type="project" value="UniProtKB-ARBA"/>
</dbReference>
<organism evidence="11 12">
    <name type="scientific">Aulographum hederae CBS 113979</name>
    <dbReference type="NCBI Taxonomy" id="1176131"/>
    <lineage>
        <taxon>Eukaryota</taxon>
        <taxon>Fungi</taxon>
        <taxon>Dikarya</taxon>
        <taxon>Ascomycota</taxon>
        <taxon>Pezizomycotina</taxon>
        <taxon>Dothideomycetes</taxon>
        <taxon>Pleosporomycetidae</taxon>
        <taxon>Aulographales</taxon>
        <taxon>Aulographaceae</taxon>
    </lineage>
</organism>
<evidence type="ECO:0000256" key="3">
    <source>
        <dbReference type="ARBA" id="ARBA00022448"/>
    </source>
</evidence>
<feature type="compositionally biased region" description="Polar residues" evidence="8">
    <location>
        <begin position="275"/>
        <end position="286"/>
    </location>
</feature>
<feature type="compositionally biased region" description="Polar residues" evidence="8">
    <location>
        <begin position="233"/>
        <end position="246"/>
    </location>
</feature>
<evidence type="ECO:0000256" key="6">
    <source>
        <dbReference type="ARBA" id="ARBA00023054"/>
    </source>
</evidence>
<dbReference type="EMBL" id="ML977157">
    <property type="protein sequence ID" value="KAF1986432.1"/>
    <property type="molecule type" value="Genomic_DNA"/>
</dbReference>
<evidence type="ECO:0000256" key="2">
    <source>
        <dbReference type="ARBA" id="ARBA00009594"/>
    </source>
</evidence>
<feature type="region of interest" description="Disordered" evidence="8">
    <location>
        <begin position="148"/>
        <end position="409"/>
    </location>
</feature>
<dbReference type="GO" id="GO:0000813">
    <property type="term" value="C:ESCRT I complex"/>
    <property type="evidence" value="ECO:0007669"/>
    <property type="project" value="TreeGrafter"/>
</dbReference>
<keyword evidence="12" id="KW-1185">Reference proteome</keyword>
<dbReference type="PANTHER" id="PTHR23306">
    <property type="entry name" value="TUMOR SUSCEPTIBILITY GENE 101 PROTEIN-RELATED"/>
    <property type="match status" value="1"/>
</dbReference>
<dbReference type="SUPFAM" id="SSF140111">
    <property type="entry name" value="Endosomal sorting complex assembly domain"/>
    <property type="match status" value="1"/>
</dbReference>
<dbReference type="InterPro" id="IPR052070">
    <property type="entry name" value="ESCRT-I_UEV_domain"/>
</dbReference>
<feature type="domain" description="SB" evidence="9">
    <location>
        <begin position="504"/>
        <end position="572"/>
    </location>
</feature>